<dbReference type="AlphaFoldDB" id="A0A1C3P268"/>
<feature type="region of interest" description="Disordered" evidence="2">
    <location>
        <begin position="1"/>
        <end position="23"/>
    </location>
</feature>
<proteinExistence type="inferred from homology"/>
<dbReference type="Pfam" id="PF00480">
    <property type="entry name" value="ROK"/>
    <property type="match status" value="1"/>
</dbReference>
<evidence type="ECO:0000313" key="4">
    <source>
        <dbReference type="Proteomes" id="UP000199013"/>
    </source>
</evidence>
<name>A0A1C3P268_9ACTN</name>
<accession>A0A1C3P268</accession>
<protein>
    <submittedName>
        <fullName evidence="3">ROK family transcriptional regulator</fullName>
    </submittedName>
</protein>
<dbReference type="EMBL" id="FLUV01001661">
    <property type="protein sequence ID" value="SBW23909.1"/>
    <property type="molecule type" value="Genomic_DNA"/>
</dbReference>
<dbReference type="InterPro" id="IPR043129">
    <property type="entry name" value="ATPase_NBD"/>
</dbReference>
<evidence type="ECO:0000256" key="1">
    <source>
        <dbReference type="ARBA" id="ARBA00006479"/>
    </source>
</evidence>
<evidence type="ECO:0000256" key="2">
    <source>
        <dbReference type="SAM" id="MobiDB-lite"/>
    </source>
</evidence>
<dbReference type="Gene3D" id="3.30.420.40">
    <property type="match status" value="2"/>
</dbReference>
<dbReference type="InterPro" id="IPR036390">
    <property type="entry name" value="WH_DNA-bd_sf"/>
</dbReference>
<dbReference type="Proteomes" id="UP000199013">
    <property type="component" value="Unassembled WGS sequence"/>
</dbReference>
<comment type="similarity">
    <text evidence="1">Belongs to the ROK (NagC/XylR) family.</text>
</comment>
<organism evidence="3 4">
    <name type="scientific">Candidatus Protofrankia californiensis</name>
    <dbReference type="NCBI Taxonomy" id="1839754"/>
    <lineage>
        <taxon>Bacteria</taxon>
        <taxon>Bacillati</taxon>
        <taxon>Actinomycetota</taxon>
        <taxon>Actinomycetes</taxon>
        <taxon>Frankiales</taxon>
        <taxon>Frankiaceae</taxon>
        <taxon>Protofrankia</taxon>
    </lineage>
</organism>
<dbReference type="InterPro" id="IPR036388">
    <property type="entry name" value="WH-like_DNA-bd_sf"/>
</dbReference>
<dbReference type="PANTHER" id="PTHR18964:SF149">
    <property type="entry name" value="BIFUNCTIONAL UDP-N-ACETYLGLUCOSAMINE 2-EPIMERASE_N-ACETYLMANNOSAMINE KINASE"/>
    <property type="match status" value="1"/>
</dbReference>
<dbReference type="InterPro" id="IPR000600">
    <property type="entry name" value="ROK"/>
</dbReference>
<dbReference type="SUPFAM" id="SSF53067">
    <property type="entry name" value="Actin-like ATPase domain"/>
    <property type="match status" value="1"/>
</dbReference>
<evidence type="ECO:0000313" key="3">
    <source>
        <dbReference type="EMBL" id="SBW23909.1"/>
    </source>
</evidence>
<sequence length="412" mass="43671">MYRNGGTPLRRLRAQSSPASGVRRSSNAGVVLRAVLDHGPIARSTIARLTGLSPASVTGHTAELIRLGLLKEMLEMTAPNGVGRPHVPVDLDTDHHIVCGVHIAVPHATVALLDLRGRVIVQHREPHAGASPLRVLERAASVLWALLAEHAGDRVPLGLGAASGGWVDQTTGMLVEHPLLGWHDVPLRDILADQTGLLVQVDAHSRALVHAERLFGQHRARASIMHLFVGNVVDAAFATGDTVHHGPRSAAGAIAHLPVEGSTELCSCGRSGCLQATVSERTLARRAADAAIIAEPSLPALLRLAQDGDRAAMRLFLDRARCLGRAAAQLIDVFNPEVLVVVEQGVSHLPGCLAELRNEVSARSWVCKDPEQTVVATSFPGHALATSAGAVMLDMLHRDPLGPISDRLCRAS</sequence>
<gene>
    <name evidence="3" type="ORF">FDG2_3956</name>
</gene>
<dbReference type="Gene3D" id="1.10.10.10">
    <property type="entry name" value="Winged helix-like DNA-binding domain superfamily/Winged helix DNA-binding domain"/>
    <property type="match status" value="1"/>
</dbReference>
<dbReference type="SUPFAM" id="SSF46785">
    <property type="entry name" value="Winged helix' DNA-binding domain"/>
    <property type="match status" value="1"/>
</dbReference>
<keyword evidence="4" id="KW-1185">Reference proteome</keyword>
<dbReference type="PANTHER" id="PTHR18964">
    <property type="entry name" value="ROK (REPRESSOR, ORF, KINASE) FAMILY"/>
    <property type="match status" value="1"/>
</dbReference>
<feature type="compositionally biased region" description="Polar residues" evidence="2">
    <location>
        <begin position="14"/>
        <end position="23"/>
    </location>
</feature>
<reference evidence="4" key="1">
    <citation type="submission" date="2016-02" db="EMBL/GenBank/DDBJ databases">
        <authorList>
            <person name="Wibberg D."/>
        </authorList>
    </citation>
    <scope>NUCLEOTIDE SEQUENCE [LARGE SCALE GENOMIC DNA]</scope>
</reference>